<dbReference type="AlphaFoldDB" id="A0AAE0C213"/>
<dbReference type="Gene3D" id="1.20.1250.20">
    <property type="entry name" value="MFS general substrate transporter like domains"/>
    <property type="match status" value="1"/>
</dbReference>
<feature type="transmembrane region" description="Helical" evidence="5">
    <location>
        <begin position="402"/>
        <end position="426"/>
    </location>
</feature>
<dbReference type="SUPFAM" id="SSF103473">
    <property type="entry name" value="MFS general substrate transporter"/>
    <property type="match status" value="1"/>
</dbReference>
<evidence type="ECO:0000256" key="4">
    <source>
        <dbReference type="ARBA" id="ARBA00023136"/>
    </source>
</evidence>
<comment type="caution">
    <text evidence="6">The sequence shown here is derived from an EMBL/GenBank/DDBJ whole genome shotgun (WGS) entry which is preliminary data.</text>
</comment>
<keyword evidence="3 5" id="KW-1133">Transmembrane helix</keyword>
<feature type="transmembrane region" description="Helical" evidence="5">
    <location>
        <begin position="108"/>
        <end position="127"/>
    </location>
</feature>
<dbReference type="GO" id="GO:0016020">
    <property type="term" value="C:membrane"/>
    <property type="evidence" value="ECO:0007669"/>
    <property type="project" value="UniProtKB-SubCell"/>
</dbReference>
<dbReference type="Pfam" id="PF07690">
    <property type="entry name" value="MFS_1"/>
    <property type="match status" value="1"/>
</dbReference>
<accession>A0AAE0C213</accession>
<evidence type="ECO:0000256" key="1">
    <source>
        <dbReference type="ARBA" id="ARBA00004141"/>
    </source>
</evidence>
<feature type="transmembrane region" description="Helical" evidence="5">
    <location>
        <begin position="438"/>
        <end position="461"/>
    </location>
</feature>
<reference evidence="6 7" key="1">
    <citation type="journal article" date="2015" name="Genome Biol. Evol.">
        <title>Comparative Genomics of a Bacterivorous Green Alga Reveals Evolutionary Causalities and Consequences of Phago-Mixotrophic Mode of Nutrition.</title>
        <authorList>
            <person name="Burns J.A."/>
            <person name="Paasch A."/>
            <person name="Narechania A."/>
            <person name="Kim E."/>
        </authorList>
    </citation>
    <scope>NUCLEOTIDE SEQUENCE [LARGE SCALE GENOMIC DNA]</scope>
    <source>
        <strain evidence="6 7">PLY_AMNH</strain>
    </source>
</reference>
<comment type="subcellular location">
    <subcellularLocation>
        <location evidence="1">Membrane</location>
        <topology evidence="1">Multi-pass membrane protein</topology>
    </subcellularLocation>
</comment>
<dbReference type="PANTHER" id="PTHR23507">
    <property type="entry name" value="ZGC:174356"/>
    <property type="match status" value="1"/>
</dbReference>
<evidence type="ECO:0000256" key="5">
    <source>
        <dbReference type="SAM" id="Phobius"/>
    </source>
</evidence>
<proteinExistence type="predicted"/>
<feature type="transmembrane region" description="Helical" evidence="5">
    <location>
        <begin position="155"/>
        <end position="175"/>
    </location>
</feature>
<organism evidence="6 7">
    <name type="scientific">Cymbomonas tetramitiformis</name>
    <dbReference type="NCBI Taxonomy" id="36881"/>
    <lineage>
        <taxon>Eukaryota</taxon>
        <taxon>Viridiplantae</taxon>
        <taxon>Chlorophyta</taxon>
        <taxon>Pyramimonadophyceae</taxon>
        <taxon>Pyramimonadales</taxon>
        <taxon>Pyramimonadaceae</taxon>
        <taxon>Cymbomonas</taxon>
    </lineage>
</organism>
<name>A0AAE0C213_9CHLO</name>
<dbReference type="GO" id="GO:0022857">
    <property type="term" value="F:transmembrane transporter activity"/>
    <property type="evidence" value="ECO:0007669"/>
    <property type="project" value="InterPro"/>
</dbReference>
<keyword evidence="4 5" id="KW-0472">Membrane</keyword>
<keyword evidence="7" id="KW-1185">Reference proteome</keyword>
<gene>
    <name evidence="6" type="ORF">CYMTET_43471</name>
</gene>
<feature type="transmembrane region" description="Helical" evidence="5">
    <location>
        <begin position="377"/>
        <end position="396"/>
    </location>
</feature>
<dbReference type="InterPro" id="IPR011701">
    <property type="entry name" value="MFS"/>
</dbReference>
<dbReference type="EMBL" id="LGRX02029293">
    <property type="protein sequence ID" value="KAK3247021.1"/>
    <property type="molecule type" value="Genomic_DNA"/>
</dbReference>
<feature type="transmembrane region" description="Helical" evidence="5">
    <location>
        <begin position="310"/>
        <end position="328"/>
    </location>
</feature>
<dbReference type="PANTHER" id="PTHR23507:SF1">
    <property type="entry name" value="FI18259P1-RELATED"/>
    <property type="match status" value="1"/>
</dbReference>
<evidence type="ECO:0000313" key="6">
    <source>
        <dbReference type="EMBL" id="KAK3247021.1"/>
    </source>
</evidence>
<evidence type="ECO:0000313" key="7">
    <source>
        <dbReference type="Proteomes" id="UP001190700"/>
    </source>
</evidence>
<keyword evidence="2 5" id="KW-0812">Transmembrane</keyword>
<evidence type="ECO:0000256" key="2">
    <source>
        <dbReference type="ARBA" id="ARBA00022692"/>
    </source>
</evidence>
<protein>
    <recommendedName>
        <fullName evidence="8">Major facilitator superfamily (MFS) profile domain-containing protein</fullName>
    </recommendedName>
</protein>
<feature type="transmembrane region" description="Helical" evidence="5">
    <location>
        <begin position="473"/>
        <end position="494"/>
    </location>
</feature>
<evidence type="ECO:0008006" key="8">
    <source>
        <dbReference type="Google" id="ProtNLM"/>
    </source>
</evidence>
<sequence length="508" mass="55040">MATPIYRDTTRSIYRDIHGVEGSMRRAGQTITASQVIAEERDYFAAQRAGHTVSCEEYSKQEMPHYCKEATADSLAWSTLSDFVSKSVLGFLLCPVIGAAGDIYGRKPFMVVACVANVLVASSLVLYKHRGLPFYWCAISFPPPPLLNWSLADRYYVAHAILEAVTAAPTALAALSDCVSPQNRVKCFGLLLACMSFGVMLGPVIGKEVGERRTFEVSLMWTLCTVIFSLIFLKETVPHLQVNMAPRSSDLVQPLLAAPAEVAQESREGIPLAGGSTNNEFQTAASSCWRNAAAKLPTLAGIKILLRNKLFRTLALCVVINGIVSEGMHDTVNLYLQQTLAFTTSDRLTLMMALGVSSLVVQSLLLPLLVRFMHERQILLIGVGVTIIQELGIALATEAWQASALMILGTVSFVIFPAVGTLKANAVGKDEQGQIQGALYGAQSMGQGIGPLLFSGTYQLFTTSKYGFPHFPAAPFILGTMFATMGFLVALKVCRDHKPLFPRSNTGL</sequence>
<dbReference type="Proteomes" id="UP001190700">
    <property type="component" value="Unassembled WGS sequence"/>
</dbReference>
<feature type="transmembrane region" description="Helical" evidence="5">
    <location>
        <begin position="187"/>
        <end position="206"/>
    </location>
</feature>
<evidence type="ECO:0000256" key="3">
    <source>
        <dbReference type="ARBA" id="ARBA00022989"/>
    </source>
</evidence>
<feature type="transmembrane region" description="Helical" evidence="5">
    <location>
        <begin position="218"/>
        <end position="237"/>
    </location>
</feature>
<feature type="transmembrane region" description="Helical" evidence="5">
    <location>
        <begin position="348"/>
        <end position="370"/>
    </location>
</feature>
<dbReference type="InterPro" id="IPR036259">
    <property type="entry name" value="MFS_trans_sf"/>
</dbReference>